<evidence type="ECO:0000313" key="2">
    <source>
        <dbReference type="Proteomes" id="UP000005959"/>
    </source>
</evidence>
<name>G9Y1X0_HAFAL</name>
<protein>
    <submittedName>
        <fullName evidence="1">Uncharacterized protein</fullName>
    </submittedName>
</protein>
<gene>
    <name evidence="1" type="ORF">HMPREF0454_00581</name>
</gene>
<organism evidence="1 2">
    <name type="scientific">Hafnia alvei ATCC 51873</name>
    <dbReference type="NCBI Taxonomy" id="1002364"/>
    <lineage>
        <taxon>Bacteria</taxon>
        <taxon>Pseudomonadati</taxon>
        <taxon>Pseudomonadota</taxon>
        <taxon>Gammaproteobacteria</taxon>
        <taxon>Enterobacterales</taxon>
        <taxon>Hafniaceae</taxon>
        <taxon>Hafnia</taxon>
    </lineage>
</organism>
<sequence>MGPICYFRHNLTAEFKINPQSPHSLHNCLFFDFSPFINLLSV</sequence>
<evidence type="ECO:0000313" key="1">
    <source>
        <dbReference type="EMBL" id="EHM46716.1"/>
    </source>
</evidence>
<dbReference type="EMBL" id="AGCI01000010">
    <property type="protein sequence ID" value="EHM46716.1"/>
    <property type="molecule type" value="Genomic_DNA"/>
</dbReference>
<comment type="caution">
    <text evidence="1">The sequence shown here is derived from an EMBL/GenBank/DDBJ whole genome shotgun (WGS) entry which is preliminary data.</text>
</comment>
<reference evidence="1 2" key="1">
    <citation type="submission" date="2011-08" db="EMBL/GenBank/DDBJ databases">
        <authorList>
            <person name="Weinstock G."/>
            <person name="Sodergren E."/>
            <person name="Clifton S."/>
            <person name="Fulton L."/>
            <person name="Fulton B."/>
            <person name="Courtney L."/>
            <person name="Fronick C."/>
            <person name="Harrison M."/>
            <person name="Strong C."/>
            <person name="Farmer C."/>
            <person name="Delahaunty K."/>
            <person name="Markovic C."/>
            <person name="Hall O."/>
            <person name="Minx P."/>
            <person name="Tomlinson C."/>
            <person name="Mitreva M."/>
            <person name="Hou S."/>
            <person name="Chen J."/>
            <person name="Wollam A."/>
            <person name="Pepin K.H."/>
            <person name="Johnson M."/>
            <person name="Bhonagiri V."/>
            <person name="Zhang X."/>
            <person name="Suruliraj S."/>
            <person name="Warren W."/>
            <person name="Chinwalla A."/>
            <person name="Mardis E.R."/>
            <person name="Wilson R.K."/>
        </authorList>
    </citation>
    <scope>NUCLEOTIDE SEQUENCE [LARGE SCALE GENOMIC DNA]</scope>
    <source>
        <strain evidence="1 2">ATCC 51873</strain>
    </source>
</reference>
<dbReference type="Proteomes" id="UP000005959">
    <property type="component" value="Unassembled WGS sequence"/>
</dbReference>
<dbReference type="AlphaFoldDB" id="G9Y1X0"/>
<proteinExistence type="predicted"/>
<dbReference type="HOGENOM" id="CLU_3252348_0_0_6"/>
<accession>G9Y1X0</accession>